<gene>
    <name evidence="1" type="ORF">L227DRAFT_244253</name>
</gene>
<organism evidence="1 2">
    <name type="scientific">Lentinus tigrinus ALCF2SS1-6</name>
    <dbReference type="NCBI Taxonomy" id="1328759"/>
    <lineage>
        <taxon>Eukaryota</taxon>
        <taxon>Fungi</taxon>
        <taxon>Dikarya</taxon>
        <taxon>Basidiomycota</taxon>
        <taxon>Agaricomycotina</taxon>
        <taxon>Agaricomycetes</taxon>
        <taxon>Polyporales</taxon>
        <taxon>Polyporaceae</taxon>
        <taxon>Lentinus</taxon>
    </lineage>
</organism>
<sequence length="164" mass="18473">MDFSKPPYFRMYMQRTRLEGPRAVVVLRGSMVQSSPPLPLHPWSRKPLRLFSSLSSMFGARPGSHLGCPCVNRVQTPVRLAGQWRCSISSCVRRGPRSCRYISIAATPAIHPPGALASSVSPPKNKLPVDCIYYRARCHLGYTRRQRRLFHPSLRPPIILPVPT</sequence>
<proteinExistence type="predicted"/>
<dbReference type="AlphaFoldDB" id="A0A5C2S0F8"/>
<evidence type="ECO:0000313" key="2">
    <source>
        <dbReference type="Proteomes" id="UP000313359"/>
    </source>
</evidence>
<keyword evidence="2" id="KW-1185">Reference proteome</keyword>
<name>A0A5C2S0F8_9APHY</name>
<evidence type="ECO:0000313" key="1">
    <source>
        <dbReference type="EMBL" id="RPD56791.1"/>
    </source>
</evidence>
<dbReference type="EMBL" id="ML122285">
    <property type="protein sequence ID" value="RPD56791.1"/>
    <property type="molecule type" value="Genomic_DNA"/>
</dbReference>
<accession>A0A5C2S0F8</accession>
<dbReference type="Proteomes" id="UP000313359">
    <property type="component" value="Unassembled WGS sequence"/>
</dbReference>
<reference evidence="1" key="1">
    <citation type="journal article" date="2018" name="Genome Biol. Evol.">
        <title>Genomics and development of Lentinus tigrinus, a white-rot wood-decaying mushroom with dimorphic fruiting bodies.</title>
        <authorList>
            <person name="Wu B."/>
            <person name="Xu Z."/>
            <person name="Knudson A."/>
            <person name="Carlson A."/>
            <person name="Chen N."/>
            <person name="Kovaka S."/>
            <person name="LaButti K."/>
            <person name="Lipzen A."/>
            <person name="Pennachio C."/>
            <person name="Riley R."/>
            <person name="Schakwitz W."/>
            <person name="Umezawa K."/>
            <person name="Ohm R.A."/>
            <person name="Grigoriev I.V."/>
            <person name="Nagy L.G."/>
            <person name="Gibbons J."/>
            <person name="Hibbett D."/>
        </authorList>
    </citation>
    <scope>NUCLEOTIDE SEQUENCE [LARGE SCALE GENOMIC DNA]</scope>
    <source>
        <strain evidence="1">ALCF2SS1-6</strain>
    </source>
</reference>
<protein>
    <submittedName>
        <fullName evidence="1">Uncharacterized protein</fullName>
    </submittedName>
</protein>